<dbReference type="WBParaSite" id="maker-PairedContig_1625-snap-gene-2.33-mRNA-1">
    <property type="protein sequence ID" value="maker-PairedContig_1625-snap-gene-2.33-mRNA-1"/>
    <property type="gene ID" value="maker-PairedContig_1625-snap-gene-2.33"/>
</dbReference>
<dbReference type="Pfam" id="PF11919">
    <property type="entry name" value="PSME4_C"/>
    <property type="match status" value="1"/>
</dbReference>
<dbReference type="Pfam" id="PF23096">
    <property type="entry name" value="HEAT_PSME4"/>
    <property type="match status" value="2"/>
</dbReference>
<evidence type="ECO:0000259" key="9">
    <source>
        <dbReference type="Pfam" id="PF11919"/>
    </source>
</evidence>
<comment type="subcellular location">
    <subcellularLocation>
        <location evidence="2">Cytoplasm</location>
    </subcellularLocation>
    <subcellularLocation>
        <location evidence="1">Nucleus speckle</location>
    </subcellularLocation>
</comment>
<evidence type="ECO:0000259" key="11">
    <source>
        <dbReference type="Pfam" id="PF23096"/>
    </source>
</evidence>
<evidence type="ECO:0000259" key="10">
    <source>
        <dbReference type="Pfam" id="PF16507"/>
    </source>
</evidence>
<dbReference type="GO" id="GO:0010499">
    <property type="term" value="P:proteasomal ubiquitin-independent protein catabolic process"/>
    <property type="evidence" value="ECO:0007669"/>
    <property type="project" value="TreeGrafter"/>
</dbReference>
<dbReference type="PANTHER" id="PTHR32170:SF4">
    <property type="entry name" value="DUF3437 DOMAIN-CONTAINING PROTEIN-RELATED"/>
    <property type="match status" value="1"/>
</dbReference>
<evidence type="ECO:0000313" key="12">
    <source>
        <dbReference type="WBParaSite" id="maker-PairedContig_1625-snap-gene-2.33-mRNA-1"/>
    </source>
</evidence>
<evidence type="ECO:0008006" key="13">
    <source>
        <dbReference type="Google" id="ProtNLM"/>
    </source>
</evidence>
<dbReference type="InterPro" id="IPR016024">
    <property type="entry name" value="ARM-type_fold"/>
</dbReference>
<name>A0A1I8EDT4_WUCBA</name>
<evidence type="ECO:0000256" key="2">
    <source>
        <dbReference type="ARBA" id="ARBA00004496"/>
    </source>
</evidence>
<keyword evidence="6" id="KW-0227">DNA damage</keyword>
<keyword evidence="5" id="KW-0677">Repeat</keyword>
<accession>A0A1I8EDT4</accession>
<protein>
    <recommendedName>
        <fullName evidence="13">Proteasome activator complex subunit 4</fullName>
    </recommendedName>
</protein>
<dbReference type="InterPro" id="IPR055455">
    <property type="entry name" value="HEAT_PSME4"/>
</dbReference>
<dbReference type="GO" id="GO:0016607">
    <property type="term" value="C:nuclear speck"/>
    <property type="evidence" value="ECO:0007669"/>
    <property type="project" value="UniProtKB-SubCell"/>
</dbReference>
<dbReference type="InterPro" id="IPR011989">
    <property type="entry name" value="ARM-like"/>
</dbReference>
<dbReference type="GO" id="GO:0005829">
    <property type="term" value="C:cytosol"/>
    <property type="evidence" value="ECO:0007669"/>
    <property type="project" value="TreeGrafter"/>
</dbReference>
<comment type="similarity">
    <text evidence="3">Belongs to the BLM10 family.</text>
</comment>
<sequence length="2039" mass="236316">MWITDDNCEDEAKTLKEKQSEKNGYLYTSAEGYLRDKSKFQHTRREYSYLPYYENISRNSSFWLEQIKVGLAASTLSYAADSGIFFWMNQLSQYLNFFCHRFSKADHIKLIKFIYNVILEPDYDRRLIHKACSLIKTLINDEIIKRNDVTLPWRPIYDLYIEVAYKRNSKNLEKSNIHSAVLAVKELFPLSATKEILDEIRPFIDVWNDYAMIKFVNLFSAFVPLKMSNDEHDLYGAGLWYDEIWYFYNFVEMNSSWESRIQHIFSAISEYCPGYIDWSSKYTIIFSKLLRTLNLSVRYNKVAVGDGTGMGSESSGAEWIIWMLGGMNESAHRCFERLIKCVESFLHPLHEGGHTPTLQSFLDALVSEMVRRVRIERVRQKTRNKVPSKMRFTDEQIEWFVSTLLPSVLYSVFSTTETSASSVMRNLAFLAPQLVLPKCLDLIYTSLLTITEPHRLKQSLECIVEICVPLVRDNGTYSYRTYNVCKQNWIDDINKITEDKEYVSTPSTVIDELEVHSDNCRVPLRKHAIFLLEVLIEAIDINDFQKLSLSLQTLETIFQLVPIVNCSAALEMEKYMDLNEEEKRLCKLTARFPNIVQNFVNKVFKVITQLSSSAPSDGISYVDSICDNSDVILIGSEEIVISATIQSAFHALFFNCSSSFVELIGDHTYKFISTSEFESVVAADAAFSLMQESIYANPVRYFPMYIKFLLEKQKQYITEEKKILKELDVTTMWFAYLSQMIFSVPSNLLLKYQEECIQIHKCIMSMICYNAYQGACWSLKNVLTQLTEVYPISEEDQQHNLDLPLHLSLPIKKWGVKCLKDVVTIKWHIPTDAEVDFAAKLLDEFACSEVQLLTAPESMDKFAIKRSLIIIYNLLSCVGNRLPIFNTKEIKLSETVVDMDPICITSVSPRMKMFSFNGENIREKVRIVIHKLMEFLLSQQDGQSKNLFLISSVLHALCIERSVPSFRTYKKNIKINYNDPIQGRRAEQYDSFEQRIFSYQKDLYIKNSKFTESHLKIMKDLVKLGTNFFTDVRIASQATLIKLIAKFPNSKYLLVDDVLEHLDPKRNISHEEMKGALYILNKCGFLTSNTISPRCKCWLAIAKLKISEKPSIIALVQRCTDSVSTKQWTIQRNINSTNIRVRAQEMFTDINANNTFYARYQELSHSHAILMSKNKFNEKHRKNQEKISSFRNELTEICKNKGQLYHWRQIDSARTFLFTLHRNLFTVEVAEVFDPKFKYACGLRRDNLCVVYNRDGLPKDEQTWNGTIFVSKPHWGAYQWPRKLVVSAPANAQKELQRSMSEFNDIEKLILEYMKDKQFIILWHTILLKEKEDSDVFYAGEYRLIKVSYVKHLQPTATTIIESILIPQFIFQYLFRNFGVLLVSQFKMLLESLCGPENERSLIRRTQTKLAAIYCAGIIRGSRNWLFNDLQEMWVWLKPIIVYHIEGLMSETVYHWDIALKFCLDVTDVRRFHWLIETLFEIALKPAPTTWHRCVRLGLIQYISSCSAWRTTELLNQVINIANVMISQSWLATEREQIASVLSFPAVYGFAMGDENNIPVKYRIPKLAEIIDIFDTQIKEMMKSRKIQVNKRDATPEVQSKQITSSPPPSATVTLLKNSLCITEKFNKQIATNPNIVIRQLYIKTLLRFLNVYFLSCFVALSSPIISLFPLITHLADEETADNDETEVVRDADLAVDASDILFQSWSGIYLCDELADEMLNSVEQTMNESTSWKAWVSIMKFLHVFIFSNILVCEKQRRREIVQRMIYNAIHHAQLEVRREAADCLTALIHCGFQLPTSCYIKELFKCTNHKILSERHGAVLALSAVIRAFPFTIPPLIFDMLPKYCQLGINSDSLTRNTVTETLRSFLRTHHDKMIETGEKDAIQKLFVFIQNNLPGASEQSIRKANIIDFSGDIIEEYEKIKKAECDRISLRQDMASKKILSADRVEDLLCFPVDFQENLRKTDRIYMTDDNRRLLLIREYNDMGGSKSVNSLPTTSSRKCTNSMIKSEQTVPTSKSALSAKRSYKWKELIVSYLNK</sequence>
<dbReference type="SUPFAM" id="SSF48371">
    <property type="entry name" value="ARM repeat"/>
    <property type="match status" value="2"/>
</dbReference>
<dbReference type="GO" id="GO:0070628">
    <property type="term" value="F:proteasome binding"/>
    <property type="evidence" value="ECO:0007669"/>
    <property type="project" value="InterPro"/>
</dbReference>
<organism evidence="12">
    <name type="scientific">Wuchereria bancrofti</name>
    <dbReference type="NCBI Taxonomy" id="6293"/>
    <lineage>
        <taxon>Eukaryota</taxon>
        <taxon>Metazoa</taxon>
        <taxon>Ecdysozoa</taxon>
        <taxon>Nematoda</taxon>
        <taxon>Chromadorea</taxon>
        <taxon>Rhabditida</taxon>
        <taxon>Spirurina</taxon>
        <taxon>Spiruromorpha</taxon>
        <taxon>Filarioidea</taxon>
        <taxon>Onchocercidae</taxon>
        <taxon>Wuchereria</taxon>
    </lineage>
</organism>
<evidence type="ECO:0000256" key="1">
    <source>
        <dbReference type="ARBA" id="ARBA00004324"/>
    </source>
</evidence>
<reference evidence="12" key="1">
    <citation type="submission" date="2016-11" db="UniProtKB">
        <authorList>
            <consortium name="WormBaseParasite"/>
        </authorList>
    </citation>
    <scope>IDENTIFICATION</scope>
    <source>
        <strain evidence="12">pt0022</strain>
    </source>
</reference>
<evidence type="ECO:0000256" key="4">
    <source>
        <dbReference type="ARBA" id="ARBA00022490"/>
    </source>
</evidence>
<dbReference type="PANTHER" id="PTHR32170">
    <property type="entry name" value="PROTEASOME ACTIVATOR COMPLEX SUBUNIT 4"/>
    <property type="match status" value="1"/>
</dbReference>
<proteinExistence type="inferred from homology"/>
<keyword evidence="8" id="KW-0539">Nucleus</keyword>
<feature type="domain" description="Proteasome activator complex subunit 4 C-terminal" evidence="9">
    <location>
        <begin position="1816"/>
        <end position="1875"/>
    </location>
</feature>
<feature type="domain" description="Proteasome activator Blm10 middle HEAT repeats region" evidence="10">
    <location>
        <begin position="336"/>
        <end position="474"/>
    </location>
</feature>
<evidence type="ECO:0000256" key="6">
    <source>
        <dbReference type="ARBA" id="ARBA00022763"/>
    </source>
</evidence>
<dbReference type="Pfam" id="PF16507">
    <property type="entry name" value="HEAT_PSME4_mid"/>
    <property type="match status" value="2"/>
</dbReference>
<feature type="domain" description="Proteasome activator Blm10 middle HEAT repeats region" evidence="10">
    <location>
        <begin position="525"/>
        <end position="853"/>
    </location>
</feature>
<dbReference type="GO" id="GO:0006281">
    <property type="term" value="P:DNA repair"/>
    <property type="evidence" value="ECO:0007669"/>
    <property type="project" value="UniProtKB-KW"/>
</dbReference>
<evidence type="ECO:0000256" key="5">
    <source>
        <dbReference type="ARBA" id="ARBA00022737"/>
    </source>
</evidence>
<dbReference type="Gene3D" id="1.25.10.10">
    <property type="entry name" value="Leucine-rich Repeat Variant"/>
    <property type="match status" value="1"/>
</dbReference>
<evidence type="ECO:0000256" key="8">
    <source>
        <dbReference type="ARBA" id="ARBA00023242"/>
    </source>
</evidence>
<evidence type="ECO:0000256" key="7">
    <source>
        <dbReference type="ARBA" id="ARBA00023204"/>
    </source>
</evidence>
<dbReference type="STRING" id="6293.A0A1I8EDT4"/>
<keyword evidence="7" id="KW-0234">DNA repair</keyword>
<feature type="domain" description="Proteasome activator complex subunit 4-like HEAT repeat-like" evidence="11">
    <location>
        <begin position="1369"/>
        <end position="1501"/>
    </location>
</feature>
<evidence type="ECO:0000256" key="3">
    <source>
        <dbReference type="ARBA" id="ARBA00005739"/>
    </source>
</evidence>
<dbReference type="InterPro" id="IPR021843">
    <property type="entry name" value="PSME4_C"/>
</dbReference>
<feature type="domain" description="Proteasome activator complex subunit 4-like HEAT repeat-like" evidence="11">
    <location>
        <begin position="1231"/>
        <end position="1347"/>
    </location>
</feature>
<dbReference type="InterPro" id="IPR032430">
    <property type="entry name" value="Blm10_mid"/>
</dbReference>
<dbReference type="InterPro" id="IPR035309">
    <property type="entry name" value="PSME4"/>
</dbReference>
<dbReference type="GO" id="GO:0016504">
    <property type="term" value="F:peptidase activator activity"/>
    <property type="evidence" value="ECO:0007669"/>
    <property type="project" value="InterPro"/>
</dbReference>
<keyword evidence="4" id="KW-0963">Cytoplasm</keyword>